<evidence type="ECO:0000313" key="3">
    <source>
        <dbReference type="Proteomes" id="UP001218188"/>
    </source>
</evidence>
<feature type="chain" id="PRO_5041982191" evidence="1">
    <location>
        <begin position="21"/>
        <end position="218"/>
    </location>
</feature>
<keyword evidence="1" id="KW-0732">Signal</keyword>
<comment type="caution">
    <text evidence="2">The sequence shown here is derived from an EMBL/GenBank/DDBJ whole genome shotgun (WGS) entry which is preliminary data.</text>
</comment>
<name>A0AAD6X9C9_9AGAR</name>
<keyword evidence="3" id="KW-1185">Reference proteome</keyword>
<protein>
    <submittedName>
        <fullName evidence="2">Uncharacterized protein</fullName>
    </submittedName>
</protein>
<dbReference type="AlphaFoldDB" id="A0AAD6X9C9"/>
<evidence type="ECO:0000256" key="1">
    <source>
        <dbReference type="SAM" id="SignalP"/>
    </source>
</evidence>
<accession>A0AAD6X9C9</accession>
<gene>
    <name evidence="2" type="ORF">C8F04DRAFT_947000</name>
</gene>
<dbReference type="EMBL" id="JARJCM010000016">
    <property type="protein sequence ID" value="KAJ7041482.1"/>
    <property type="molecule type" value="Genomic_DNA"/>
</dbReference>
<sequence length="218" mass="23790">MLITFVYTIICFAAIPSVLASKPIIFRDLPCKFSLAASDVTRHNANSTGAPLVLGQFSGVADGATYEVTSTYASYPCNIYPTLSLTNGSLRAYRASGAWLTNATAVTSGGLLSWYTSPLFDHGAASVYTAVHRLRSARLPVLAAYGLDDLWYLCPQTGTPLQTSVFFDVSKAHPNSNEQQLDHLHKCWNIKLHLVPILGPREFPPGYCTRTNNHFAEC</sequence>
<organism evidence="2 3">
    <name type="scientific">Mycena alexandri</name>
    <dbReference type="NCBI Taxonomy" id="1745969"/>
    <lineage>
        <taxon>Eukaryota</taxon>
        <taxon>Fungi</taxon>
        <taxon>Dikarya</taxon>
        <taxon>Basidiomycota</taxon>
        <taxon>Agaricomycotina</taxon>
        <taxon>Agaricomycetes</taxon>
        <taxon>Agaricomycetidae</taxon>
        <taxon>Agaricales</taxon>
        <taxon>Marasmiineae</taxon>
        <taxon>Mycenaceae</taxon>
        <taxon>Mycena</taxon>
    </lineage>
</organism>
<dbReference type="Proteomes" id="UP001218188">
    <property type="component" value="Unassembled WGS sequence"/>
</dbReference>
<reference evidence="2" key="1">
    <citation type="submission" date="2023-03" db="EMBL/GenBank/DDBJ databases">
        <title>Massive genome expansion in bonnet fungi (Mycena s.s.) driven by repeated elements and novel gene families across ecological guilds.</title>
        <authorList>
            <consortium name="Lawrence Berkeley National Laboratory"/>
            <person name="Harder C.B."/>
            <person name="Miyauchi S."/>
            <person name="Viragh M."/>
            <person name="Kuo A."/>
            <person name="Thoen E."/>
            <person name="Andreopoulos B."/>
            <person name="Lu D."/>
            <person name="Skrede I."/>
            <person name="Drula E."/>
            <person name="Henrissat B."/>
            <person name="Morin E."/>
            <person name="Kohler A."/>
            <person name="Barry K."/>
            <person name="LaButti K."/>
            <person name="Morin E."/>
            <person name="Salamov A."/>
            <person name="Lipzen A."/>
            <person name="Mereny Z."/>
            <person name="Hegedus B."/>
            <person name="Baldrian P."/>
            <person name="Stursova M."/>
            <person name="Weitz H."/>
            <person name="Taylor A."/>
            <person name="Grigoriev I.V."/>
            <person name="Nagy L.G."/>
            <person name="Martin F."/>
            <person name="Kauserud H."/>
        </authorList>
    </citation>
    <scope>NUCLEOTIDE SEQUENCE</scope>
    <source>
        <strain evidence="2">CBHHK200</strain>
    </source>
</reference>
<proteinExistence type="predicted"/>
<evidence type="ECO:0000313" key="2">
    <source>
        <dbReference type="EMBL" id="KAJ7041482.1"/>
    </source>
</evidence>
<feature type="signal peptide" evidence="1">
    <location>
        <begin position="1"/>
        <end position="20"/>
    </location>
</feature>